<accession>Q1ARJ8</accession>
<dbReference type="PANTHER" id="PTHR46268:SF6">
    <property type="entry name" value="UNIVERSAL STRESS PROTEIN UP12"/>
    <property type="match status" value="1"/>
</dbReference>
<dbReference type="eggNOG" id="COG0589">
    <property type="taxonomic scope" value="Bacteria"/>
</dbReference>
<dbReference type="InterPro" id="IPR006016">
    <property type="entry name" value="UspA"/>
</dbReference>
<dbReference type="Pfam" id="PF00582">
    <property type="entry name" value="Usp"/>
    <property type="match status" value="1"/>
</dbReference>
<evidence type="ECO:0000313" key="4">
    <source>
        <dbReference type="Proteomes" id="UP000006637"/>
    </source>
</evidence>
<dbReference type="InterPro" id="IPR006015">
    <property type="entry name" value="Universal_stress_UspA"/>
</dbReference>
<dbReference type="HOGENOM" id="CLU_049301_16_2_11"/>
<keyword evidence="4" id="KW-1185">Reference proteome</keyword>
<comment type="similarity">
    <text evidence="1">Belongs to the universal stress protein A family.</text>
</comment>
<dbReference type="SUPFAM" id="SSF52402">
    <property type="entry name" value="Adenine nucleotide alpha hydrolases-like"/>
    <property type="match status" value="1"/>
</dbReference>
<evidence type="ECO:0000256" key="1">
    <source>
        <dbReference type="ARBA" id="ARBA00008791"/>
    </source>
</evidence>
<gene>
    <name evidence="3" type="ordered locus">Rxyl_3072</name>
</gene>
<dbReference type="STRING" id="266117.Rxyl_3072"/>
<dbReference type="EMBL" id="CP000386">
    <property type="protein sequence ID" value="ABG05980.1"/>
    <property type="molecule type" value="Genomic_DNA"/>
</dbReference>
<dbReference type="PhylomeDB" id="Q1ARJ8"/>
<dbReference type="OrthoDB" id="5179911at2"/>
<dbReference type="AlphaFoldDB" id="Q1ARJ8"/>
<reference evidence="3 4" key="1">
    <citation type="submission" date="2006-06" db="EMBL/GenBank/DDBJ databases">
        <title>Complete sequence of Rubrobacter xylanophilus DSM 9941.</title>
        <authorList>
            <consortium name="US DOE Joint Genome Institute"/>
            <person name="Copeland A."/>
            <person name="Lucas S."/>
            <person name="Lapidus A."/>
            <person name="Barry K."/>
            <person name="Detter J.C."/>
            <person name="Glavina del Rio T."/>
            <person name="Hammon N."/>
            <person name="Israni S."/>
            <person name="Dalin E."/>
            <person name="Tice H."/>
            <person name="Pitluck S."/>
            <person name="Munk A.C."/>
            <person name="Brettin T."/>
            <person name="Bruce D."/>
            <person name="Han C."/>
            <person name="Tapia R."/>
            <person name="Gilna P."/>
            <person name="Schmutz J."/>
            <person name="Larimer F."/>
            <person name="Land M."/>
            <person name="Hauser L."/>
            <person name="Kyrpides N."/>
            <person name="Lykidis A."/>
            <person name="da Costa M.S."/>
            <person name="Rainey F.A."/>
            <person name="Empadinhas N."/>
            <person name="Jolivet E."/>
            <person name="Battista J.R."/>
            <person name="Richardson P."/>
        </authorList>
    </citation>
    <scope>NUCLEOTIDE SEQUENCE [LARGE SCALE GENOMIC DNA]</scope>
    <source>
        <strain evidence="4">DSM 9941 / NBRC 16129 / PRD-1</strain>
    </source>
</reference>
<dbReference type="Gene3D" id="3.40.50.620">
    <property type="entry name" value="HUPs"/>
    <property type="match status" value="1"/>
</dbReference>
<organism evidence="3 4">
    <name type="scientific">Rubrobacter xylanophilus (strain DSM 9941 / JCM 11954 / NBRC 16129 / PRD-1)</name>
    <dbReference type="NCBI Taxonomy" id="266117"/>
    <lineage>
        <taxon>Bacteria</taxon>
        <taxon>Bacillati</taxon>
        <taxon>Actinomycetota</taxon>
        <taxon>Rubrobacteria</taxon>
        <taxon>Rubrobacterales</taxon>
        <taxon>Rubrobacteraceae</taxon>
        <taxon>Rubrobacter</taxon>
    </lineage>
</organism>
<feature type="domain" description="UspA" evidence="2">
    <location>
        <begin position="8"/>
        <end position="148"/>
    </location>
</feature>
<name>Q1ARJ8_RUBXD</name>
<dbReference type="CDD" id="cd00293">
    <property type="entry name" value="USP-like"/>
    <property type="match status" value="1"/>
</dbReference>
<proteinExistence type="inferred from homology"/>
<dbReference type="RefSeq" id="WP_011565985.1">
    <property type="nucleotide sequence ID" value="NC_008148.1"/>
</dbReference>
<evidence type="ECO:0000259" key="2">
    <source>
        <dbReference type="Pfam" id="PF00582"/>
    </source>
</evidence>
<dbReference type="PANTHER" id="PTHR46268">
    <property type="entry name" value="STRESS RESPONSE PROTEIN NHAX"/>
    <property type="match status" value="1"/>
</dbReference>
<evidence type="ECO:0000313" key="3">
    <source>
        <dbReference type="EMBL" id="ABG05980.1"/>
    </source>
</evidence>
<sequence>MTGNEVPKKILVAVDGSPDSILAGRRAAAMAEAFGAELYLVHVVPVSEPVRLLGEAIGGPGLYEEDRRRARDLLDREVRRVEEEGAKVSGACLRGGEPAAEVVALAERLGVDLIVLGSRGLGPLARMPIGSVASGVAAHAPCPVLVVRGDGRDGPPGKDGP</sequence>
<dbReference type="Proteomes" id="UP000006637">
    <property type="component" value="Chromosome"/>
</dbReference>
<dbReference type="KEGG" id="rxy:Rxyl_3072"/>
<dbReference type="PRINTS" id="PR01438">
    <property type="entry name" value="UNVRSLSTRESS"/>
</dbReference>
<protein>
    <submittedName>
        <fullName evidence="3">UspA</fullName>
    </submittedName>
</protein>
<dbReference type="InterPro" id="IPR014729">
    <property type="entry name" value="Rossmann-like_a/b/a_fold"/>
</dbReference>